<evidence type="ECO:0000313" key="4">
    <source>
        <dbReference type="Proteomes" id="UP000249949"/>
    </source>
</evidence>
<dbReference type="SUPFAM" id="SSF49899">
    <property type="entry name" value="Concanavalin A-like lectins/glucanases"/>
    <property type="match status" value="1"/>
</dbReference>
<feature type="domain" description="DUF2341" evidence="2">
    <location>
        <begin position="90"/>
        <end position="141"/>
    </location>
</feature>
<accession>A0A2Z2HL53</accession>
<evidence type="ECO:0000259" key="2">
    <source>
        <dbReference type="Pfam" id="PF10102"/>
    </source>
</evidence>
<dbReference type="Gene3D" id="2.60.120.200">
    <property type="match status" value="1"/>
</dbReference>
<evidence type="ECO:0000256" key="1">
    <source>
        <dbReference type="SAM" id="MobiDB-lite"/>
    </source>
</evidence>
<dbReference type="KEGG" id="nct:NMSP_0836"/>
<feature type="region of interest" description="Disordered" evidence="1">
    <location>
        <begin position="169"/>
        <end position="220"/>
    </location>
</feature>
<dbReference type="InterPro" id="IPR018765">
    <property type="entry name" value="DUF2341"/>
</dbReference>
<gene>
    <name evidence="3" type="ORF">NMSP_0836</name>
</gene>
<organism evidence="3 4">
    <name type="scientific">Candidatus Nitrosomarinus catalinensis</name>
    <dbReference type="NCBI Taxonomy" id="1898749"/>
    <lineage>
        <taxon>Archaea</taxon>
        <taxon>Nitrososphaerota</taxon>
        <taxon>Nitrososphaeria</taxon>
        <taxon>Nitrosopumilales</taxon>
        <taxon>Nitrosopumilaceae</taxon>
        <taxon>Candidatus Nitrosomarinus</taxon>
    </lineage>
</organism>
<dbReference type="Pfam" id="PF10102">
    <property type="entry name" value="DUF2341"/>
    <property type="match status" value="1"/>
</dbReference>
<name>A0A2Z2HL53_9ARCH</name>
<dbReference type="OrthoDB" id="387023at2157"/>
<evidence type="ECO:0000313" key="3">
    <source>
        <dbReference type="EMBL" id="ARS64455.1"/>
    </source>
</evidence>
<dbReference type="GeneID" id="32901308"/>
<dbReference type="RefSeq" id="WP_086907560.1">
    <property type="nucleotide sequence ID" value="NZ_CP021324.1"/>
</dbReference>
<keyword evidence="4" id="KW-1185">Reference proteome</keyword>
<dbReference type="EMBL" id="CP021324">
    <property type="protein sequence ID" value="ARS64455.1"/>
    <property type="molecule type" value="Genomic_DNA"/>
</dbReference>
<dbReference type="AlphaFoldDB" id="A0A2Z2HL53"/>
<reference evidence="3 4" key="1">
    <citation type="journal article" date="2017" name="Environ. Microbiol.">
        <title>Genome and epigenome of a novel marine Thaumarchaeota strain suggest viral infection, phosphorothioation DNA modification and multiple restriction systems.</title>
        <authorList>
            <person name="Ahlgren N.A."/>
            <person name="Chen Y."/>
            <person name="Needham D.M."/>
            <person name="Parada A.E."/>
            <person name="Sachdeva R."/>
            <person name="Trinh V."/>
            <person name="Chen T."/>
            <person name="Fuhrman J.A."/>
        </authorList>
    </citation>
    <scope>NUCLEOTIDE SEQUENCE [LARGE SCALE GENOMIC DNA]</scope>
    <source>
        <strain evidence="3 4">SPOT01</strain>
    </source>
</reference>
<sequence length="732" mass="81466">MQIKIILSVLTLFSLVFLVPSDAFGELTVVQTQSKVKVAQQNWYHDSWEFRKNITLSLNTATGVDSDLIDFPVLISFTDTDLIQTNESQGRDFIFTQSDGLTELSHEIEKFDNTTGEVIVWVKLPTMSASSTTEMYIYYKGDTIGFNSADVWNDDYVVVWHLNQTSTGVSGEFKDSTSNGNDGKGGGGSDVGYDSGRIPHITDGQIGKGQDLKGPTQTSTADGNGDFIYINSLDGMPSRDFTIELWTGDITNVPSGGVVSQYNDLVSVCYDAGSTHGSYQNHISLWRAENVKMKIRGDFFVSTDNTSPASYADGHPVQDDNPASFTNWNHIVAVYNQKDADGTQGNSQLYINGVLVKDENRSGGLNRETQTDKLRMVLGGDIDAKGGNNCAKVNNELKGKVDEFRISSGLRTADYAAATYFNQGDPDTYTTVDVEETRIGMEKSDECYDCEAPKLAKVKIHITSNTSDEIIDENSPQISETRDYVWIFDQKTPYPIFDDYKTPIIADPGDEVEIILELTDNRTLERIADSGTYTNFLDRPNDMNLFYANNFDEYGKVSTTYYEWHQTGEDLFYDYAQTAEWSSADITIDESGELDNRICCNQDDLGGTFTISFKMKFLQPMQTTDVWVQATDRSGNFFKVALPLTLKVAGNEPLVFESKINQKVLGFYDESMLLDVVSDWTGSSQDVSELAEILGIPDEQLPPWVANLALWVAEDKLTMGDMIVSIEHLINN</sequence>
<protein>
    <recommendedName>
        <fullName evidence="2">DUF2341 domain-containing protein</fullName>
    </recommendedName>
</protein>
<dbReference type="InterPro" id="IPR013320">
    <property type="entry name" value="ConA-like_dom_sf"/>
</dbReference>
<proteinExistence type="predicted"/>
<dbReference type="Proteomes" id="UP000249949">
    <property type="component" value="Chromosome"/>
</dbReference>